<dbReference type="AlphaFoldDB" id="A0A7X3LSV0"/>
<evidence type="ECO:0000256" key="1">
    <source>
        <dbReference type="ARBA" id="ARBA00022729"/>
    </source>
</evidence>
<dbReference type="EMBL" id="WUMV01000002">
    <property type="protein sequence ID" value="MXN64463.1"/>
    <property type="molecule type" value="Genomic_DNA"/>
</dbReference>
<dbReference type="InterPro" id="IPR050280">
    <property type="entry name" value="OMP_Chaperone_SurA"/>
</dbReference>
<gene>
    <name evidence="3" type="ORF">GR183_06065</name>
</gene>
<dbReference type="Proteomes" id="UP000433101">
    <property type="component" value="Unassembled WGS sequence"/>
</dbReference>
<keyword evidence="1 2" id="KW-0732">Signal</keyword>
<sequence length="308" mass="34696">MNLMHWFRLTFLLLVFAGFAGAPAHSATKIEVIVNDKAITNYDVDQRAKLIRLTSRRSGSAARKAALEELVDETLQLQEANRLNISVSQSQVDSAFADIARNVKLSTDRLSAALRQQGVSPNTLKDRLRAQIAWGEAVRLRFRAEVNISDADIIAALREQESKNTNKSVEYSLQQFVFVIPSKASNSFKAQRKREVDQFRSRFTSCDEAKRIADGLKEVVTMPARRLLESEIPPNLREKAKQASVGRVADVNLGEKGYEVTAICDKREFSGSADARAALEVELRAKEGEQLSRQYLRDLRRRALIDYR</sequence>
<proteinExistence type="predicted"/>
<feature type="signal peptide" evidence="2">
    <location>
        <begin position="1"/>
        <end position="26"/>
    </location>
</feature>
<evidence type="ECO:0000313" key="4">
    <source>
        <dbReference type="Proteomes" id="UP000433101"/>
    </source>
</evidence>
<reference evidence="3 4" key="1">
    <citation type="submission" date="2019-12" db="EMBL/GenBank/DDBJ databases">
        <authorList>
            <person name="Li M."/>
        </authorList>
    </citation>
    <scope>NUCLEOTIDE SEQUENCE [LARGE SCALE GENOMIC DNA]</scope>
    <source>
        <strain evidence="3 4">GBMRC 2046</strain>
    </source>
</reference>
<accession>A0A7X3LSV0</accession>
<dbReference type="SUPFAM" id="SSF109998">
    <property type="entry name" value="Triger factor/SurA peptide-binding domain-like"/>
    <property type="match status" value="1"/>
</dbReference>
<dbReference type="Pfam" id="PF13624">
    <property type="entry name" value="SurA_N_3"/>
    <property type="match status" value="1"/>
</dbReference>
<dbReference type="Gene3D" id="1.10.4030.10">
    <property type="entry name" value="Porin chaperone SurA, peptide-binding domain"/>
    <property type="match status" value="1"/>
</dbReference>
<feature type="chain" id="PRO_5030652455" evidence="2">
    <location>
        <begin position="27"/>
        <end position="308"/>
    </location>
</feature>
<comment type="caution">
    <text evidence="3">The sequence shown here is derived from an EMBL/GenBank/DDBJ whole genome shotgun (WGS) entry which is preliminary data.</text>
</comment>
<name>A0A7X3LSV0_9HYPH</name>
<evidence type="ECO:0000313" key="3">
    <source>
        <dbReference type="EMBL" id="MXN64463.1"/>
    </source>
</evidence>
<evidence type="ECO:0000256" key="2">
    <source>
        <dbReference type="SAM" id="SignalP"/>
    </source>
</evidence>
<organism evidence="3 4">
    <name type="scientific">Stappia sediminis</name>
    <dbReference type="NCBI Taxonomy" id="2692190"/>
    <lineage>
        <taxon>Bacteria</taxon>
        <taxon>Pseudomonadati</taxon>
        <taxon>Pseudomonadota</taxon>
        <taxon>Alphaproteobacteria</taxon>
        <taxon>Hyphomicrobiales</taxon>
        <taxon>Stappiaceae</taxon>
        <taxon>Stappia</taxon>
    </lineage>
</organism>
<protein>
    <submittedName>
        <fullName evidence="3">Peptidylprolyl isomerase</fullName>
    </submittedName>
</protein>
<dbReference type="GO" id="GO:0016853">
    <property type="term" value="F:isomerase activity"/>
    <property type="evidence" value="ECO:0007669"/>
    <property type="project" value="UniProtKB-KW"/>
</dbReference>
<keyword evidence="3" id="KW-0413">Isomerase</keyword>
<keyword evidence="4" id="KW-1185">Reference proteome</keyword>
<dbReference type="InterPro" id="IPR027304">
    <property type="entry name" value="Trigger_fact/SurA_dom_sf"/>
</dbReference>
<dbReference type="PANTHER" id="PTHR47637">
    <property type="entry name" value="CHAPERONE SURA"/>
    <property type="match status" value="1"/>
</dbReference>
<dbReference type="PANTHER" id="PTHR47637:SF1">
    <property type="entry name" value="CHAPERONE SURA"/>
    <property type="match status" value="1"/>
</dbReference>